<proteinExistence type="predicted"/>
<dbReference type="Proteomes" id="UP000004986">
    <property type="component" value="Unassembled WGS sequence"/>
</dbReference>
<gene>
    <name evidence="1" type="ORF">PSYPI_07025</name>
</gene>
<accession>F3G521</accession>
<sequence>MNTRPVSARVLDAAIEWQLNMDSNGGTSGAL</sequence>
<protein>
    <submittedName>
        <fullName evidence="1">Uncharacterized protein</fullName>
    </submittedName>
</protein>
<feature type="non-terminal residue" evidence="1">
    <location>
        <position position="31"/>
    </location>
</feature>
<organism evidence="1 2">
    <name type="scientific">Pseudomonas syringae pv. pisi str. 1704B</name>
    <dbReference type="NCBI Taxonomy" id="629263"/>
    <lineage>
        <taxon>Bacteria</taxon>
        <taxon>Pseudomonadati</taxon>
        <taxon>Pseudomonadota</taxon>
        <taxon>Gammaproteobacteria</taxon>
        <taxon>Pseudomonadales</taxon>
        <taxon>Pseudomonadaceae</taxon>
        <taxon>Pseudomonas</taxon>
        <taxon>Pseudomonas syringae</taxon>
    </lineage>
</organism>
<reference evidence="1 2" key="1">
    <citation type="journal article" date="2011" name="PLoS Pathog.">
        <title>Dynamic evolution of pathogenicity revealed by sequencing and comparative genomics of 19 Pseudomonas syringae isolates.</title>
        <authorList>
            <person name="Baltrus D.A."/>
            <person name="Nishimura M.T."/>
            <person name="Romanchuk A."/>
            <person name="Chang J.H."/>
            <person name="Mukhtar M.S."/>
            <person name="Cherkis K."/>
            <person name="Roach J."/>
            <person name="Grant S.R."/>
            <person name="Jones C.D."/>
            <person name="Dangl J.L."/>
        </authorList>
    </citation>
    <scope>NUCLEOTIDE SEQUENCE [LARGE SCALE GENOMIC DNA]</scope>
    <source>
        <strain evidence="1 2">1704B</strain>
    </source>
</reference>
<dbReference type="AlphaFoldDB" id="F3G521"/>
<dbReference type="EMBL" id="AEAI01000343">
    <property type="protein sequence ID" value="EGH42171.1"/>
    <property type="molecule type" value="Genomic_DNA"/>
</dbReference>
<name>F3G521_PSESJ</name>
<keyword evidence="2" id="KW-1185">Reference proteome</keyword>
<dbReference type="HOGENOM" id="CLU_3411646_0_0_6"/>
<evidence type="ECO:0000313" key="1">
    <source>
        <dbReference type="EMBL" id="EGH42171.1"/>
    </source>
</evidence>
<evidence type="ECO:0000313" key="2">
    <source>
        <dbReference type="Proteomes" id="UP000004986"/>
    </source>
</evidence>
<comment type="caution">
    <text evidence="1">The sequence shown here is derived from an EMBL/GenBank/DDBJ whole genome shotgun (WGS) entry which is preliminary data.</text>
</comment>